<evidence type="ECO:0000313" key="3">
    <source>
        <dbReference type="EMBL" id="TCP23523.1"/>
    </source>
</evidence>
<dbReference type="InterPro" id="IPR049237">
    <property type="entry name" value="DUF2264_C"/>
</dbReference>
<dbReference type="Pfam" id="PF20938">
    <property type="entry name" value="DUF2264_C"/>
    <property type="match status" value="1"/>
</dbReference>
<dbReference type="RefSeq" id="WP_165886987.1">
    <property type="nucleotide sequence ID" value="NZ_SLXK01000030.1"/>
</dbReference>
<protein>
    <recommendedName>
        <fullName evidence="5">DUF2264 domain-containing protein</fullName>
    </recommendedName>
</protein>
<dbReference type="AlphaFoldDB" id="A0A4R2NP12"/>
<dbReference type="PANTHER" id="PTHR35339">
    <property type="entry name" value="LINALOOL DEHYDRATASE_ISOMERASE DOMAIN-CONTAINING PROTEIN"/>
    <property type="match status" value="1"/>
</dbReference>
<dbReference type="Proteomes" id="UP000295416">
    <property type="component" value="Unassembled WGS sequence"/>
</dbReference>
<gene>
    <name evidence="3" type="ORF">EV207_13043</name>
</gene>
<name>A0A4R2NP12_9BACL</name>
<feature type="domain" description="DUF2264" evidence="2">
    <location>
        <begin position="366"/>
        <end position="589"/>
    </location>
</feature>
<dbReference type="EMBL" id="SLXK01000030">
    <property type="protein sequence ID" value="TCP23523.1"/>
    <property type="molecule type" value="Genomic_DNA"/>
</dbReference>
<evidence type="ECO:0000259" key="2">
    <source>
        <dbReference type="Pfam" id="PF20938"/>
    </source>
</evidence>
<dbReference type="InterPro" id="IPR049349">
    <property type="entry name" value="DUF2264_N"/>
</dbReference>
<reference evidence="3 4" key="1">
    <citation type="submission" date="2019-03" db="EMBL/GenBank/DDBJ databases">
        <title>Genomic Encyclopedia of Type Strains, Phase IV (KMG-IV): sequencing the most valuable type-strain genomes for metagenomic binning, comparative biology and taxonomic classification.</title>
        <authorList>
            <person name="Goeker M."/>
        </authorList>
    </citation>
    <scope>NUCLEOTIDE SEQUENCE [LARGE SCALE GENOMIC DNA]</scope>
    <source>
        <strain evidence="3 4">DSM 19377</strain>
    </source>
</reference>
<organism evidence="3 4">
    <name type="scientific">Scopulibacillus darangshiensis</name>
    <dbReference type="NCBI Taxonomy" id="442528"/>
    <lineage>
        <taxon>Bacteria</taxon>
        <taxon>Bacillati</taxon>
        <taxon>Bacillota</taxon>
        <taxon>Bacilli</taxon>
        <taxon>Bacillales</taxon>
        <taxon>Sporolactobacillaceae</taxon>
        <taxon>Scopulibacillus</taxon>
    </lineage>
</organism>
<evidence type="ECO:0008006" key="5">
    <source>
        <dbReference type="Google" id="ProtNLM"/>
    </source>
</evidence>
<feature type="domain" description="DUF2264" evidence="1">
    <location>
        <begin position="19"/>
        <end position="360"/>
    </location>
</feature>
<sequence>MEQAVSSPVLEIKNNPIKTKSDLQALVKQLVKPLEDYFSEDHTHLFLGQTAAHYSKQVAGFEAFSRPLWGMAPLIAGGGSTSIWEKYIDGIKHGTNPEHQGFWGFPGDYDQRVVETAAFGLTLALCGPTLLHRFTAPEKDRLFNWLSVVSKRKTGDNNWNLFKVMVNTGLARSGMAYDQGANDEAFARIERYYLGNGWYSDGLTRQKDYYVSFAIHFYCLIYATLMEEQDPERARLFKDRAAKFANDFIYWFSADGSSFPFGRSMTYRFAQTAFWSALAFAKVESVSWGEVKGVVLRHLRWWMKQPIFTHDGVLTIGYGYPNLIMAENYNAPGSPYWAFKAFLVLTLSEDHPFWKEEEQDLPKLQEIKVQKHPQMIVCRDRINQHVFALTSGQYANFEPAHTAEKYAKFVYSNQFGFSVSKESHGLTHGAFDSMLALSEKDNHWRVRRTCEKVEINDDYIYSLWKPWGNVDIKTWLIPLNLWHIRIHHIKSERMLDTAEGGFAIPVDDPYKGRGEQQREFAKSSTGLSGIIDLFEEREFKIVRSAPNTNMLYPNVSDIPTLVSSLDTGSHWLAAAVLAHKNEPFFSEYWHNPPRLIKCDTGFRVISQEGERFIKTKVKADSCN</sequence>
<proteinExistence type="predicted"/>
<keyword evidence="4" id="KW-1185">Reference proteome</keyword>
<evidence type="ECO:0000259" key="1">
    <source>
        <dbReference type="Pfam" id="PF10022"/>
    </source>
</evidence>
<comment type="caution">
    <text evidence="3">The sequence shown here is derived from an EMBL/GenBank/DDBJ whole genome shotgun (WGS) entry which is preliminary data.</text>
</comment>
<dbReference type="InterPro" id="IPR016624">
    <property type="entry name" value="UCP014753"/>
</dbReference>
<dbReference type="PANTHER" id="PTHR35339:SF4">
    <property type="entry name" value="LINALOOL DEHYDRATASE_ISOMERASE DOMAIN-CONTAINING PROTEIN"/>
    <property type="match status" value="1"/>
</dbReference>
<evidence type="ECO:0000313" key="4">
    <source>
        <dbReference type="Proteomes" id="UP000295416"/>
    </source>
</evidence>
<dbReference type="PIRSF" id="PIRSF014753">
    <property type="entry name" value="UCP014753"/>
    <property type="match status" value="1"/>
</dbReference>
<accession>A0A4R2NP12</accession>
<dbReference type="Pfam" id="PF10022">
    <property type="entry name" value="DUF2264"/>
    <property type="match status" value="1"/>
</dbReference>